<dbReference type="EMBL" id="JBFXLR010000026">
    <property type="protein sequence ID" value="KAL2848224.1"/>
    <property type="molecule type" value="Genomic_DNA"/>
</dbReference>
<keyword evidence="2" id="KW-1185">Reference proteome</keyword>
<evidence type="ECO:0000313" key="1">
    <source>
        <dbReference type="EMBL" id="KAL2848224.1"/>
    </source>
</evidence>
<accession>A0ABR4K7L1</accession>
<dbReference type="GeneID" id="98161036"/>
<dbReference type="PANTHER" id="PTHR38791">
    <property type="entry name" value="ZN(II)2CYS6 TRANSCRIPTION FACTOR (EUROFUNG)-RELATED-RELATED"/>
    <property type="match status" value="1"/>
</dbReference>
<dbReference type="PANTHER" id="PTHR38791:SF12">
    <property type="entry name" value="TRANSCRIPTION FACTOR DOMAIN-CONTAINING PROTEIN-RELATED"/>
    <property type="match status" value="1"/>
</dbReference>
<dbReference type="Proteomes" id="UP001610444">
    <property type="component" value="Unassembled WGS sequence"/>
</dbReference>
<evidence type="ECO:0000313" key="2">
    <source>
        <dbReference type="Proteomes" id="UP001610444"/>
    </source>
</evidence>
<sequence length="410" mass="45263">MSMQLDIYDFGGDSHSMLMSPNIGSACSDTSSLAYFMHRYVVVIHKSPCGGHLTFLPDLYREKGAEPCLSHAVQSVAYLSLFNLHGAPTLWYQARRQYSLALAALAAAIDTPESAAGDEVFASSLLLSMFIDLSNERTSDANEHIPGMHALMQLRSPGGKYCRGLLAWAATQMVQTISTHQYQYALLPPLLREIQRPDSVSQAVKVLGLLSHFCQSVLDIKKALPWQLDNTPTDARTPFNDLLCEISWKLKHVFYEIDNWHACLPFHWKRQLQNMRIGNALGAQRGGLGLSGQDAWTTCFLALITSAHLAFYIQCLDSSKLLHSSSGAGPTSLSLYNIEGRIREAIRAICSAVQCSLGSLDENGVFEPSWEAKGGIGHNLLSPMELVARCRFASPDQVLLCTQALQFLRR</sequence>
<dbReference type="InterPro" id="IPR021858">
    <property type="entry name" value="Fun_TF"/>
</dbReference>
<dbReference type="RefSeq" id="XP_070898132.1">
    <property type="nucleotide sequence ID" value="XM_071045872.1"/>
</dbReference>
<proteinExistence type="predicted"/>
<dbReference type="InterPro" id="IPR053175">
    <property type="entry name" value="DHMBA_Reg_Transcription_Factor"/>
</dbReference>
<name>A0ABR4K7L1_9EURO</name>
<reference evidence="1 2" key="1">
    <citation type="submission" date="2024-07" db="EMBL/GenBank/DDBJ databases">
        <title>Section-level genome sequencing and comparative genomics of Aspergillus sections Usti and Cavernicolus.</title>
        <authorList>
            <consortium name="Lawrence Berkeley National Laboratory"/>
            <person name="Nybo J.L."/>
            <person name="Vesth T.C."/>
            <person name="Theobald S."/>
            <person name="Frisvad J.C."/>
            <person name="Larsen T.O."/>
            <person name="Kjaerboelling I."/>
            <person name="Rothschild-Mancinelli K."/>
            <person name="Lyhne E.K."/>
            <person name="Kogle M.E."/>
            <person name="Barry K."/>
            <person name="Clum A."/>
            <person name="Na H."/>
            <person name="Ledsgaard L."/>
            <person name="Lin J."/>
            <person name="Lipzen A."/>
            <person name="Kuo A."/>
            <person name="Riley R."/>
            <person name="Mondo S."/>
            <person name="LaButti K."/>
            <person name="Haridas S."/>
            <person name="Pangalinan J."/>
            <person name="Salamov A.A."/>
            <person name="Simmons B.A."/>
            <person name="Magnuson J.K."/>
            <person name="Chen J."/>
            <person name="Drula E."/>
            <person name="Henrissat B."/>
            <person name="Wiebenga A."/>
            <person name="Lubbers R.J."/>
            <person name="Gomes A.C."/>
            <person name="Macurrencykelacurrency M.R."/>
            <person name="Stajich J."/>
            <person name="Grigoriev I.V."/>
            <person name="Mortensen U.H."/>
            <person name="De vries R.P."/>
            <person name="Baker S.E."/>
            <person name="Andersen M.R."/>
        </authorList>
    </citation>
    <scope>NUCLEOTIDE SEQUENCE [LARGE SCALE GENOMIC DNA]</scope>
    <source>
        <strain evidence="1 2">CBS 756.74</strain>
    </source>
</reference>
<dbReference type="Pfam" id="PF11951">
    <property type="entry name" value="Fungal_trans_2"/>
    <property type="match status" value="1"/>
</dbReference>
<gene>
    <name evidence="1" type="ORF">BJX68DRAFT_267671</name>
</gene>
<comment type="caution">
    <text evidence="1">The sequence shown here is derived from an EMBL/GenBank/DDBJ whole genome shotgun (WGS) entry which is preliminary data.</text>
</comment>
<organism evidence="1 2">
    <name type="scientific">Aspergillus pseudodeflectus</name>
    <dbReference type="NCBI Taxonomy" id="176178"/>
    <lineage>
        <taxon>Eukaryota</taxon>
        <taxon>Fungi</taxon>
        <taxon>Dikarya</taxon>
        <taxon>Ascomycota</taxon>
        <taxon>Pezizomycotina</taxon>
        <taxon>Eurotiomycetes</taxon>
        <taxon>Eurotiomycetidae</taxon>
        <taxon>Eurotiales</taxon>
        <taxon>Aspergillaceae</taxon>
        <taxon>Aspergillus</taxon>
        <taxon>Aspergillus subgen. Nidulantes</taxon>
    </lineage>
</organism>
<protein>
    <submittedName>
        <fullName evidence="1">Uncharacterized protein</fullName>
    </submittedName>
</protein>